<proteinExistence type="predicted"/>
<dbReference type="EMBL" id="SWKU01000003">
    <property type="protein sequence ID" value="KAF3008507.1"/>
    <property type="molecule type" value="Genomic_DNA"/>
</dbReference>
<gene>
    <name evidence="1" type="ORF">E8E13_005590</name>
</gene>
<accession>A0A9P4TM24</accession>
<organism evidence="1 2">
    <name type="scientific">Curvularia kusanoi</name>
    <name type="common">Cochliobolus kusanoi</name>
    <dbReference type="NCBI Taxonomy" id="90978"/>
    <lineage>
        <taxon>Eukaryota</taxon>
        <taxon>Fungi</taxon>
        <taxon>Dikarya</taxon>
        <taxon>Ascomycota</taxon>
        <taxon>Pezizomycotina</taxon>
        <taxon>Dothideomycetes</taxon>
        <taxon>Pleosporomycetidae</taxon>
        <taxon>Pleosporales</taxon>
        <taxon>Pleosporineae</taxon>
        <taxon>Pleosporaceae</taxon>
        <taxon>Curvularia</taxon>
    </lineage>
</organism>
<sequence>MRRRNELAEAFVDALQTPNQAVPGTLPTFGGTRIARNAIFKSVANILTHSVSLINEYDRLDKVIADTLDTGPENVSEAWTKDIEKIARLLKIGAKTAIRNVRKVLGAEIGDDGMESPGEDGEKMDTIDKMDLNYKLCEGLQYAERGVRKMVKSLPLDE</sequence>
<evidence type="ECO:0000313" key="1">
    <source>
        <dbReference type="EMBL" id="KAF3008507.1"/>
    </source>
</evidence>
<protein>
    <submittedName>
        <fullName evidence="1">Uncharacterized protein</fullName>
    </submittedName>
</protein>
<name>A0A9P4TM24_CURKU</name>
<dbReference type="AlphaFoldDB" id="A0A9P4TM24"/>
<keyword evidence="2" id="KW-1185">Reference proteome</keyword>
<dbReference type="Proteomes" id="UP000801428">
    <property type="component" value="Unassembled WGS sequence"/>
</dbReference>
<comment type="caution">
    <text evidence="1">The sequence shown here is derived from an EMBL/GenBank/DDBJ whole genome shotgun (WGS) entry which is preliminary data.</text>
</comment>
<dbReference type="OrthoDB" id="3934814at2759"/>
<reference evidence="1" key="1">
    <citation type="submission" date="2019-04" db="EMBL/GenBank/DDBJ databases">
        <title>Sequencing of skin fungus with MAO and IRED activity.</title>
        <authorList>
            <person name="Marsaioli A.J."/>
            <person name="Bonatto J.M.C."/>
            <person name="Reis Junior O."/>
        </authorList>
    </citation>
    <scope>NUCLEOTIDE SEQUENCE</scope>
    <source>
        <strain evidence="1">30M1</strain>
    </source>
</reference>
<evidence type="ECO:0000313" key="2">
    <source>
        <dbReference type="Proteomes" id="UP000801428"/>
    </source>
</evidence>